<organism evidence="3 4">
    <name type="scientific">Paenibacillus taichungensis</name>
    <dbReference type="NCBI Taxonomy" id="484184"/>
    <lineage>
        <taxon>Bacteria</taxon>
        <taxon>Bacillati</taxon>
        <taxon>Bacillota</taxon>
        <taxon>Bacilli</taxon>
        <taxon>Bacillales</taxon>
        <taxon>Paenibacillaceae</taxon>
        <taxon>Paenibacillus</taxon>
    </lineage>
</organism>
<name>A0A329R4M4_9BACL</name>
<evidence type="ECO:0000313" key="4">
    <source>
        <dbReference type="Proteomes" id="UP000250642"/>
    </source>
</evidence>
<evidence type="ECO:0000313" key="3">
    <source>
        <dbReference type="EMBL" id="RAW19460.1"/>
    </source>
</evidence>
<dbReference type="EMBL" id="QEVW01000001">
    <property type="protein sequence ID" value="RAW19460.1"/>
    <property type="molecule type" value="Genomic_DNA"/>
</dbReference>
<dbReference type="AlphaFoldDB" id="A0A329R4M4"/>
<gene>
    <name evidence="3" type="ORF">DC345_01425</name>
</gene>
<evidence type="ECO:0000256" key="1">
    <source>
        <dbReference type="SAM" id="MobiDB-lite"/>
    </source>
</evidence>
<protein>
    <submittedName>
        <fullName evidence="3">Cupin</fullName>
    </submittedName>
</protein>
<reference evidence="3 4" key="1">
    <citation type="submission" date="2018-04" db="EMBL/GenBank/DDBJ databases">
        <title>Paenibacillus taichungensis Genome sequencing and assembly.</title>
        <authorList>
            <person name="Xu J."/>
            <person name="Rensing C."/>
            <person name="Mazhar H.S."/>
        </authorList>
    </citation>
    <scope>NUCLEOTIDE SEQUENCE [LARGE SCALE GENOMIC DNA]</scope>
    <source>
        <strain evidence="3 4">NC1</strain>
    </source>
</reference>
<comment type="caution">
    <text evidence="3">The sequence shown here is derived from an EMBL/GenBank/DDBJ whole genome shotgun (WGS) entry which is preliminary data.</text>
</comment>
<feature type="domain" description="Cupin type-2" evidence="2">
    <location>
        <begin position="61"/>
        <end position="118"/>
    </location>
</feature>
<proteinExistence type="predicted"/>
<dbReference type="InterPro" id="IPR011051">
    <property type="entry name" value="RmlC_Cupin_sf"/>
</dbReference>
<dbReference type="InterPro" id="IPR014710">
    <property type="entry name" value="RmlC-like_jellyroll"/>
</dbReference>
<dbReference type="SUPFAM" id="SSF51182">
    <property type="entry name" value="RmlC-like cupins"/>
    <property type="match status" value="1"/>
</dbReference>
<dbReference type="Pfam" id="PF07883">
    <property type="entry name" value="Cupin_2"/>
    <property type="match status" value="1"/>
</dbReference>
<feature type="region of interest" description="Disordered" evidence="1">
    <location>
        <begin position="1"/>
        <end position="22"/>
    </location>
</feature>
<evidence type="ECO:0000259" key="2">
    <source>
        <dbReference type="Pfam" id="PF07883"/>
    </source>
</evidence>
<dbReference type="Gene3D" id="2.60.120.10">
    <property type="entry name" value="Jelly Rolls"/>
    <property type="match status" value="1"/>
</dbReference>
<dbReference type="InterPro" id="IPR013096">
    <property type="entry name" value="Cupin_2"/>
</dbReference>
<dbReference type="Proteomes" id="UP000250642">
    <property type="component" value="Unassembled WGS sequence"/>
</dbReference>
<accession>A0A329R4M4</accession>
<sequence length="140" mass="14989">MRRYDPSGSGSGYRGRGEQEVKIYRLKPEDRRGITAYGSEGAEITPILRSTTDCHVAQLKLSAGGSVGLHPAVGEQVFLVLEGEGWVEGETGERVAVRAGEAAYWTNGENHQSGSNKGLTALLIEGEELIVRLSLESGDS</sequence>